<organism evidence="1 2">
    <name type="scientific">Niastella koreensis</name>
    <dbReference type="NCBI Taxonomy" id="354356"/>
    <lineage>
        <taxon>Bacteria</taxon>
        <taxon>Pseudomonadati</taxon>
        <taxon>Bacteroidota</taxon>
        <taxon>Chitinophagia</taxon>
        <taxon>Chitinophagales</taxon>
        <taxon>Chitinophagaceae</taxon>
        <taxon>Niastella</taxon>
    </lineage>
</organism>
<evidence type="ECO:0000313" key="1">
    <source>
        <dbReference type="EMBL" id="OQP43328.1"/>
    </source>
</evidence>
<accession>A0ABX3NRH8</accession>
<dbReference type="EMBL" id="LWBO01000040">
    <property type="protein sequence ID" value="OQP43328.1"/>
    <property type="molecule type" value="Genomic_DNA"/>
</dbReference>
<proteinExistence type="predicted"/>
<reference evidence="1 2" key="1">
    <citation type="submission" date="2016-04" db="EMBL/GenBank/DDBJ databases">
        <authorList>
            <person name="Chen L."/>
            <person name="Zhuang W."/>
            <person name="Wang G."/>
        </authorList>
    </citation>
    <scope>NUCLEOTIDE SEQUENCE [LARGE SCALE GENOMIC DNA]</scope>
    <source>
        <strain evidence="2">GR20</strain>
    </source>
</reference>
<name>A0ABX3NRH8_9BACT</name>
<dbReference type="Proteomes" id="UP000192277">
    <property type="component" value="Unassembled WGS sequence"/>
</dbReference>
<evidence type="ECO:0000313" key="2">
    <source>
        <dbReference type="Proteomes" id="UP000192277"/>
    </source>
</evidence>
<protein>
    <submittedName>
        <fullName evidence="1">Uncharacterized protein</fullName>
    </submittedName>
</protein>
<sequence>MPQSALLTRQSAQMMYWNALLMNYHEILMTYIKLRMSYSGILRTEIDQGDLYRSVNIYDPGIGLDPGGAEPIPQLFDLIRLSVPQFMLALHPSTFQPDPGPRVALSVKCIKKALKFSAFIFCGL</sequence>
<keyword evidence="2" id="KW-1185">Reference proteome</keyword>
<gene>
    <name evidence="1" type="ORF">A4D02_35875</name>
</gene>
<comment type="caution">
    <text evidence="1">The sequence shown here is derived from an EMBL/GenBank/DDBJ whole genome shotgun (WGS) entry which is preliminary data.</text>
</comment>